<feature type="compositionally biased region" description="Basic and acidic residues" evidence="1">
    <location>
        <begin position="775"/>
        <end position="784"/>
    </location>
</feature>
<keyword evidence="2" id="KW-0812">Transmembrane</keyword>
<evidence type="ECO:0000313" key="5">
    <source>
        <dbReference type="Proteomes" id="UP000313645"/>
    </source>
</evidence>
<dbReference type="Proteomes" id="UP000313645">
    <property type="component" value="Unassembled WGS sequence"/>
</dbReference>
<dbReference type="InterPro" id="IPR032689">
    <property type="entry name" value="TraG-D_C"/>
</dbReference>
<dbReference type="RefSeq" id="WP_131480502.1">
    <property type="nucleotide sequence ID" value="NZ_SJDL01000008.1"/>
</dbReference>
<feature type="region of interest" description="Disordered" evidence="1">
    <location>
        <begin position="680"/>
        <end position="790"/>
    </location>
</feature>
<comment type="caution">
    <text evidence="4">The sequence shown here is derived from an EMBL/GenBank/DDBJ whole genome shotgun (WGS) entry which is preliminary data.</text>
</comment>
<evidence type="ECO:0000259" key="3">
    <source>
        <dbReference type="Pfam" id="PF12696"/>
    </source>
</evidence>
<name>A0ABY1ZRJ6_9GAMM</name>
<dbReference type="EMBL" id="SJDL01000008">
    <property type="protein sequence ID" value="TBW57441.1"/>
    <property type="molecule type" value="Genomic_DNA"/>
</dbReference>
<feature type="compositionally biased region" description="Polar residues" evidence="1">
    <location>
        <begin position="680"/>
        <end position="694"/>
    </location>
</feature>
<organism evidence="4 5">
    <name type="scientific">Marinobacter halodurans</name>
    <dbReference type="NCBI Taxonomy" id="2528979"/>
    <lineage>
        <taxon>Bacteria</taxon>
        <taxon>Pseudomonadati</taxon>
        <taxon>Pseudomonadota</taxon>
        <taxon>Gammaproteobacteria</taxon>
        <taxon>Pseudomonadales</taxon>
        <taxon>Marinobacteraceae</taxon>
        <taxon>Marinobacter</taxon>
    </lineage>
</organism>
<accession>A0ABY1ZRJ6</accession>
<dbReference type="SUPFAM" id="SSF52540">
    <property type="entry name" value="P-loop containing nucleoside triphosphate hydrolases"/>
    <property type="match status" value="1"/>
</dbReference>
<dbReference type="InterPro" id="IPR027417">
    <property type="entry name" value="P-loop_NTPase"/>
</dbReference>
<proteinExistence type="predicted"/>
<feature type="compositionally biased region" description="Low complexity" evidence="1">
    <location>
        <begin position="728"/>
        <end position="744"/>
    </location>
</feature>
<evidence type="ECO:0000256" key="2">
    <source>
        <dbReference type="SAM" id="Phobius"/>
    </source>
</evidence>
<gene>
    <name evidence="4" type="ORF">EZI54_07215</name>
</gene>
<sequence length="912" mass="100319">MSKPQMRGLTRDQEVDAKRLRREFRTVSEIVGDTLAEAPTTIQIACTILIPIFFYSPTLFALFVGPLIVWLTSHPLNKNRTLPLVLPAEANMRDPHDPKPGRIMDSKARGRIFLGNTRFTRRAHELWLAFVHALQHSLVIGSTGAGKTETLVSMAANYIAAGSGTMYSDAKAVSKLAWQIYTLARFFGREDDFRVLNYIKGNTSEKPDPAERQANTVNLFAYGSAQSNTQIIVSIMPPSGGENKVFGERAIGLIHAIMPALVDLRDRAGFLITPNVIRKSLEMEEVEKLKRHPRITRKSRESLRSFLASLPGYKEDPGIDPRTKQKKSQPEEVGKQFGFAQQYFTRALASLSDTYDNIYMVGHGEINFLDMVYRRRIGVVMIPALENAPEELKNLSKIVLAAQKNAVSTGLPPNIEGRKEEILDNLPTNAPSPYCIINDEFAFMMVPGYGTLMAQARGLSCAFIIAGQDYAGMRREDEAEAEQIAENTKIKIIMASEGLGATADLVKQVAGEGIAMTTQGFSREGGAMSNTYADSQSASFERQSRVDTMDTRAQIEGEGILMWRDKIVPFNSFFHGLDEEKGIIKEFRVNRLVSVNPPTRGYGYDRLHNESKEQSALRQAVKRGTNITSNDIALGDDLGFLHDALNRRRDALANGESQKSADGTFYGSIVASLDSYLVQSETTSSTQAEPTQNPEPEHDGEVHDASSTMATSARDRSAPPAKRPTRPAPSIEPEIESSHSASIADLEGESAPDDWEDELPEPAPPSTNTQAAVETRSKVAEKSAAELPKSLENSSANRVLTHAPWVVDPSLIDDVAGRSLRDSEKELSTNAANAVARIEAAAGTEEDQSHATGITTANAVARNVNYPSNSRARMPELTDENERKAVVDRTAQIFQNWMNAADSESDDESPRW</sequence>
<reference evidence="4 5" key="1">
    <citation type="submission" date="2019-02" db="EMBL/GenBank/DDBJ databases">
        <title>Marinobacter halodurans sp. nov., a marine bacterium isolated from sea tidal flat.</title>
        <authorList>
            <person name="Yoo Y."/>
            <person name="Lee D.W."/>
            <person name="Kim B.S."/>
            <person name="Kim J.-J."/>
        </authorList>
    </citation>
    <scope>NUCLEOTIDE SEQUENCE [LARGE SCALE GENOMIC DNA]</scope>
    <source>
        <strain evidence="4 5">YJ-S3-2</strain>
    </source>
</reference>
<dbReference type="CDD" id="cd01127">
    <property type="entry name" value="TrwB_TraG_TraD_VirD4"/>
    <property type="match status" value="1"/>
</dbReference>
<protein>
    <recommendedName>
        <fullName evidence="3">TraD/TraG TraM recognition site domain-containing protein</fullName>
    </recommendedName>
</protein>
<evidence type="ECO:0000256" key="1">
    <source>
        <dbReference type="SAM" id="MobiDB-lite"/>
    </source>
</evidence>
<feature type="compositionally biased region" description="Acidic residues" evidence="1">
    <location>
        <begin position="746"/>
        <end position="760"/>
    </location>
</feature>
<keyword evidence="2" id="KW-1133">Transmembrane helix</keyword>
<dbReference type="Pfam" id="PF12696">
    <property type="entry name" value="TraG-D_C"/>
    <property type="match status" value="1"/>
</dbReference>
<feature type="domain" description="TraD/TraG TraM recognition site" evidence="3">
    <location>
        <begin position="436"/>
        <end position="536"/>
    </location>
</feature>
<feature type="transmembrane region" description="Helical" evidence="2">
    <location>
        <begin position="52"/>
        <end position="71"/>
    </location>
</feature>
<keyword evidence="2" id="KW-0472">Membrane</keyword>
<evidence type="ECO:0000313" key="4">
    <source>
        <dbReference type="EMBL" id="TBW57441.1"/>
    </source>
</evidence>
<dbReference type="Gene3D" id="3.40.50.300">
    <property type="entry name" value="P-loop containing nucleotide triphosphate hydrolases"/>
    <property type="match status" value="1"/>
</dbReference>
<feature type="compositionally biased region" description="Basic and acidic residues" evidence="1">
    <location>
        <begin position="695"/>
        <end position="704"/>
    </location>
</feature>
<keyword evidence="5" id="KW-1185">Reference proteome</keyword>